<evidence type="ECO:0000313" key="3">
    <source>
        <dbReference type="EMBL" id="NDW20405.1"/>
    </source>
</evidence>
<dbReference type="EMBL" id="JAAAWP010000001">
    <property type="protein sequence ID" value="NDW20405.1"/>
    <property type="molecule type" value="Genomic_DNA"/>
</dbReference>
<feature type="transmembrane region" description="Helical" evidence="1">
    <location>
        <begin position="26"/>
        <end position="46"/>
    </location>
</feature>
<dbReference type="RefSeq" id="WP_163109798.1">
    <property type="nucleotide sequence ID" value="NZ_JAAAWP010000001.1"/>
</dbReference>
<protein>
    <submittedName>
        <fullName evidence="3">OmpA family protein</fullName>
    </submittedName>
</protein>
<dbReference type="AlphaFoldDB" id="A0A6L9MR73"/>
<dbReference type="Proteomes" id="UP000478837">
    <property type="component" value="Unassembled WGS sequence"/>
</dbReference>
<dbReference type="InterPro" id="IPR006665">
    <property type="entry name" value="OmpA-like"/>
</dbReference>
<proteinExistence type="predicted"/>
<dbReference type="SUPFAM" id="SSF103088">
    <property type="entry name" value="OmpA-like"/>
    <property type="match status" value="1"/>
</dbReference>
<keyword evidence="1" id="KW-1133">Transmembrane helix</keyword>
<reference evidence="3 4" key="1">
    <citation type="submission" date="2020-01" db="EMBL/GenBank/DDBJ databases">
        <title>Genomes of bacteria type strains.</title>
        <authorList>
            <person name="Chen J."/>
            <person name="Zhu S."/>
            <person name="Yang J."/>
        </authorList>
    </citation>
    <scope>NUCLEOTIDE SEQUENCE [LARGE SCALE GENOMIC DNA]</scope>
    <source>
        <strain evidence="3 4">LMG 22958</strain>
    </source>
</reference>
<dbReference type="Pfam" id="PF00691">
    <property type="entry name" value="OmpA"/>
    <property type="match status" value="1"/>
</dbReference>
<sequence length="222" mass="24786">MSQLVQGVDNNEAIDENGTWLSIGDLMSALLMIFALLLISALVQIADVAEKSKNNRVMIIKGLEDGFKAAGIDATPNPETGDISITNSVLFEQNDYQLKRDGEVFLDKFIPVYSKVVFQNKETAEEVVRIVVEGHSSSEGNFEHNMRLSVLRANSVFEYISLMDFPNKPDYLQKLLISGRGAIDSDQTMANEADRKVMFRFQFKGQEFQKVVGKEGVVRVAK</sequence>
<dbReference type="InterPro" id="IPR036737">
    <property type="entry name" value="OmpA-like_sf"/>
</dbReference>
<organism evidence="3 4">
    <name type="scientific">Alteromonas hispanica</name>
    <dbReference type="NCBI Taxonomy" id="315421"/>
    <lineage>
        <taxon>Bacteria</taxon>
        <taxon>Pseudomonadati</taxon>
        <taxon>Pseudomonadota</taxon>
        <taxon>Gammaproteobacteria</taxon>
        <taxon>Alteromonadales</taxon>
        <taxon>Alteromonadaceae</taxon>
        <taxon>Alteromonas/Salinimonas group</taxon>
        <taxon>Alteromonas</taxon>
    </lineage>
</organism>
<evidence type="ECO:0000313" key="4">
    <source>
        <dbReference type="Proteomes" id="UP000478837"/>
    </source>
</evidence>
<comment type="caution">
    <text evidence="3">The sequence shown here is derived from an EMBL/GenBank/DDBJ whole genome shotgun (WGS) entry which is preliminary data.</text>
</comment>
<evidence type="ECO:0000259" key="2">
    <source>
        <dbReference type="Pfam" id="PF00691"/>
    </source>
</evidence>
<keyword evidence="1" id="KW-0472">Membrane</keyword>
<accession>A0A6L9MR73</accession>
<name>A0A6L9MR73_9ALTE</name>
<feature type="domain" description="OmpA-like" evidence="2">
    <location>
        <begin position="91"/>
        <end position="194"/>
    </location>
</feature>
<keyword evidence="4" id="KW-1185">Reference proteome</keyword>
<evidence type="ECO:0000256" key="1">
    <source>
        <dbReference type="SAM" id="Phobius"/>
    </source>
</evidence>
<dbReference type="Gene3D" id="3.30.1330.60">
    <property type="entry name" value="OmpA-like domain"/>
    <property type="match status" value="1"/>
</dbReference>
<keyword evidence="1" id="KW-0812">Transmembrane</keyword>
<gene>
    <name evidence="3" type="ORF">GTW09_02540</name>
</gene>